<evidence type="ECO:0000256" key="5">
    <source>
        <dbReference type="ARBA" id="ARBA00022705"/>
    </source>
</evidence>
<keyword evidence="15" id="KW-1185">Reference proteome</keyword>
<feature type="domain" description="UmuC" evidence="13">
    <location>
        <begin position="114"/>
        <end position="303"/>
    </location>
</feature>
<dbReference type="InterPro" id="IPR036775">
    <property type="entry name" value="DNA_pol_Y-fam_lit_finger_sf"/>
</dbReference>
<dbReference type="GO" id="GO:0006260">
    <property type="term" value="P:DNA replication"/>
    <property type="evidence" value="ECO:0007669"/>
    <property type="project" value="UniProtKB-KW"/>
</dbReference>
<comment type="catalytic activity">
    <reaction evidence="11">
        <text>DNA(n) + a 2'-deoxyribonucleoside 5'-triphosphate = DNA(n+1) + diphosphate</text>
        <dbReference type="Rhea" id="RHEA:22508"/>
        <dbReference type="Rhea" id="RHEA-COMP:17339"/>
        <dbReference type="Rhea" id="RHEA-COMP:17340"/>
        <dbReference type="ChEBI" id="CHEBI:33019"/>
        <dbReference type="ChEBI" id="CHEBI:61560"/>
        <dbReference type="ChEBI" id="CHEBI:173112"/>
        <dbReference type="EC" id="2.7.7.7"/>
    </reaction>
</comment>
<feature type="compositionally biased region" description="Low complexity" evidence="12">
    <location>
        <begin position="544"/>
        <end position="556"/>
    </location>
</feature>
<dbReference type="GO" id="GO:0003887">
    <property type="term" value="F:DNA-directed DNA polymerase activity"/>
    <property type="evidence" value="ECO:0007669"/>
    <property type="project" value="UniProtKB-KW"/>
</dbReference>
<evidence type="ECO:0000256" key="7">
    <source>
        <dbReference type="ARBA" id="ARBA00022763"/>
    </source>
</evidence>
<keyword evidence="6" id="KW-0479">Metal-binding</keyword>
<dbReference type="InterPro" id="IPR050116">
    <property type="entry name" value="DNA_polymerase-Y"/>
</dbReference>
<evidence type="ECO:0000256" key="6">
    <source>
        <dbReference type="ARBA" id="ARBA00022723"/>
    </source>
</evidence>
<dbReference type="GO" id="GO:0042276">
    <property type="term" value="P:error-prone translesion synthesis"/>
    <property type="evidence" value="ECO:0007669"/>
    <property type="project" value="TreeGrafter"/>
</dbReference>
<feature type="compositionally biased region" description="Acidic residues" evidence="12">
    <location>
        <begin position="496"/>
        <end position="505"/>
    </location>
</feature>
<evidence type="ECO:0000256" key="11">
    <source>
        <dbReference type="ARBA" id="ARBA00049244"/>
    </source>
</evidence>
<proteinExistence type="predicted"/>
<dbReference type="GO" id="GO:0006281">
    <property type="term" value="P:DNA repair"/>
    <property type="evidence" value="ECO:0007669"/>
    <property type="project" value="UniProtKB-KW"/>
</dbReference>
<dbReference type="InterPro" id="IPR022880">
    <property type="entry name" value="DNApol_IV"/>
</dbReference>
<dbReference type="Gene3D" id="3.30.70.270">
    <property type="match status" value="1"/>
</dbReference>
<evidence type="ECO:0000256" key="9">
    <source>
        <dbReference type="ARBA" id="ARBA00022932"/>
    </source>
</evidence>
<dbReference type="InterPro" id="IPR017961">
    <property type="entry name" value="DNA_pol_Y-fam_little_finger"/>
</dbReference>
<dbReference type="AlphaFoldDB" id="A0A0G4ES23"/>
<dbReference type="Proteomes" id="UP000041254">
    <property type="component" value="Unassembled WGS sequence"/>
</dbReference>
<dbReference type="EMBL" id="CDMY01000304">
    <property type="protein sequence ID" value="CEM01026.1"/>
    <property type="molecule type" value="Genomic_DNA"/>
</dbReference>
<dbReference type="EC" id="2.7.7.7" evidence="1"/>
<dbReference type="PhylomeDB" id="A0A0G4ES23"/>
<sequence>MAASSAAGNDGPEEKTKEDFHHLFTFTSSHKAGMDKVDREKANQIIYEMSKDSSYFKNEQRKAAEVDKQITEMLAKADAYRNSPPEMRLKAEQSVRGVLQRLEKERESKRGSWWCHVDMDMFYCAVEIRDNPSLKDKPVAVGAGPRCTLCTANYIARSYGVRNAMPGFIAQKLCSDKGATLVFVPPRMNKYAEESKVVREVLSEFDPHLKMGSLDEAVLNLTDYLKKNGLDSHEGRVQIATQIRQRIAERTGGLTASAGIAPGRMIAKIASDMNKPNGQTIVEERDAVGFTDNLSVRKIPGVGKVGERKLEALNIKTCRDILDNAVLITQLFTDPFRHLLLRAAMGVDGELKEQERKSFCCEHTFDATDDRTKLEKVLRNIAAALAKDLKSDRMKSRHVTIKVKTADFKERSVAMQLSRNTDETDDIAAGARKALNKYIDTHGLPRIPQLGIKCAGLSRVIGAHGEAAPKGTIDYLLQQHKHKRGKGNDKEGTVAEIEDEQMQPEDEQMDIEIAHCERHADPLPDVIDLDEYEEHPHSNPLPPSSSFSSRPAAPLPQKRSRPSTAAQPKPSVKKGKRNSVQPVSGPMDALLKRMADKKAGGGDGGGGSSAAGKGDWIELD</sequence>
<gene>
    <name evidence="14" type="ORF">Vbra_8128</name>
</gene>
<reference evidence="14 15" key="1">
    <citation type="submission" date="2014-11" db="EMBL/GenBank/DDBJ databases">
        <authorList>
            <person name="Zhu J."/>
            <person name="Qi W."/>
            <person name="Song R."/>
        </authorList>
    </citation>
    <scope>NUCLEOTIDE SEQUENCE [LARGE SCALE GENOMIC DNA]</scope>
</reference>
<evidence type="ECO:0000256" key="10">
    <source>
        <dbReference type="ARBA" id="ARBA00023204"/>
    </source>
</evidence>
<dbReference type="GO" id="GO:0005634">
    <property type="term" value="C:nucleus"/>
    <property type="evidence" value="ECO:0007669"/>
    <property type="project" value="TreeGrafter"/>
</dbReference>
<keyword evidence="7" id="KW-0227">DNA damage</keyword>
<dbReference type="GO" id="GO:0003684">
    <property type="term" value="F:damaged DNA binding"/>
    <property type="evidence" value="ECO:0007669"/>
    <property type="project" value="InterPro"/>
</dbReference>
<keyword evidence="4" id="KW-0548">Nucleotidyltransferase</keyword>
<name>A0A0G4ES23_VITBC</name>
<organism evidence="14 15">
    <name type="scientific">Vitrella brassicaformis (strain CCMP3155)</name>
    <dbReference type="NCBI Taxonomy" id="1169540"/>
    <lineage>
        <taxon>Eukaryota</taxon>
        <taxon>Sar</taxon>
        <taxon>Alveolata</taxon>
        <taxon>Colpodellida</taxon>
        <taxon>Vitrellaceae</taxon>
        <taxon>Vitrella</taxon>
    </lineage>
</organism>
<dbReference type="SUPFAM" id="SSF56672">
    <property type="entry name" value="DNA/RNA polymerases"/>
    <property type="match status" value="1"/>
</dbReference>
<feature type="region of interest" description="Disordered" evidence="12">
    <location>
        <begin position="480"/>
        <end position="505"/>
    </location>
</feature>
<evidence type="ECO:0000256" key="1">
    <source>
        <dbReference type="ARBA" id="ARBA00012417"/>
    </source>
</evidence>
<dbReference type="GO" id="GO:0046872">
    <property type="term" value="F:metal ion binding"/>
    <property type="evidence" value="ECO:0007669"/>
    <property type="project" value="UniProtKB-KW"/>
</dbReference>
<dbReference type="OrthoDB" id="1747274at2759"/>
<dbReference type="Gene3D" id="1.10.150.20">
    <property type="entry name" value="5' to 3' exonuclease, C-terminal subdomain"/>
    <property type="match status" value="1"/>
</dbReference>
<keyword evidence="8" id="KW-0460">Magnesium</keyword>
<dbReference type="Gene3D" id="3.30.1490.100">
    <property type="entry name" value="DNA polymerase, Y-family, little finger domain"/>
    <property type="match status" value="1"/>
</dbReference>
<protein>
    <recommendedName>
        <fullName evidence="2">DNA polymerase kappa</fullName>
        <ecNumber evidence="1">2.7.7.7</ecNumber>
    </recommendedName>
</protein>
<feature type="region of interest" description="Disordered" evidence="12">
    <location>
        <begin position="1"/>
        <end position="21"/>
    </location>
</feature>
<evidence type="ECO:0000259" key="13">
    <source>
        <dbReference type="PROSITE" id="PS50173"/>
    </source>
</evidence>
<dbReference type="NCBIfam" id="NF002677">
    <property type="entry name" value="PRK02406.1"/>
    <property type="match status" value="1"/>
</dbReference>
<feature type="compositionally biased region" description="Basic and acidic residues" evidence="12">
    <location>
        <begin position="12"/>
        <end position="21"/>
    </location>
</feature>
<evidence type="ECO:0000256" key="12">
    <source>
        <dbReference type="SAM" id="MobiDB-lite"/>
    </source>
</evidence>
<dbReference type="InterPro" id="IPR043128">
    <property type="entry name" value="Rev_trsase/Diguanyl_cyclase"/>
</dbReference>
<keyword evidence="9" id="KW-0239">DNA-directed DNA polymerase</keyword>
<accession>A0A0G4ES23</accession>
<feature type="region of interest" description="Disordered" evidence="12">
    <location>
        <begin position="533"/>
        <end position="620"/>
    </location>
</feature>
<evidence type="ECO:0000256" key="3">
    <source>
        <dbReference type="ARBA" id="ARBA00022679"/>
    </source>
</evidence>
<dbReference type="PANTHER" id="PTHR11076:SF33">
    <property type="entry name" value="DNA POLYMERASE KAPPA"/>
    <property type="match status" value="1"/>
</dbReference>
<dbReference type="InterPro" id="IPR001126">
    <property type="entry name" value="UmuC"/>
</dbReference>
<dbReference type="Gene3D" id="3.40.1170.60">
    <property type="match status" value="1"/>
</dbReference>
<dbReference type="FunFam" id="3.30.1490.100:FF:000004">
    <property type="entry name" value="DNA polymerase IV"/>
    <property type="match status" value="1"/>
</dbReference>
<evidence type="ECO:0000256" key="4">
    <source>
        <dbReference type="ARBA" id="ARBA00022695"/>
    </source>
</evidence>
<dbReference type="PANTHER" id="PTHR11076">
    <property type="entry name" value="DNA REPAIR POLYMERASE UMUC / TRANSFERASE FAMILY MEMBER"/>
    <property type="match status" value="1"/>
</dbReference>
<keyword evidence="3" id="KW-0808">Transferase</keyword>
<dbReference type="InterPro" id="IPR043502">
    <property type="entry name" value="DNA/RNA_pol_sf"/>
</dbReference>
<dbReference type="CDD" id="cd03586">
    <property type="entry name" value="PolY_Pol_IV_kappa"/>
    <property type="match status" value="1"/>
</dbReference>
<dbReference type="SUPFAM" id="SSF100879">
    <property type="entry name" value="Lesion bypass DNA polymerase (Y-family), little finger domain"/>
    <property type="match status" value="1"/>
</dbReference>
<dbReference type="STRING" id="1169540.A0A0G4ES23"/>
<feature type="compositionally biased region" description="Basic and acidic residues" evidence="12">
    <location>
        <begin position="590"/>
        <end position="600"/>
    </location>
</feature>
<dbReference type="Pfam" id="PF11799">
    <property type="entry name" value="IMS_C"/>
    <property type="match status" value="1"/>
</dbReference>
<dbReference type="Pfam" id="PF00817">
    <property type="entry name" value="IMS"/>
    <property type="match status" value="1"/>
</dbReference>
<evidence type="ECO:0000256" key="2">
    <source>
        <dbReference type="ARBA" id="ARBA00016178"/>
    </source>
</evidence>
<dbReference type="PROSITE" id="PS50173">
    <property type="entry name" value="UMUC"/>
    <property type="match status" value="1"/>
</dbReference>
<evidence type="ECO:0000313" key="14">
    <source>
        <dbReference type="EMBL" id="CEM01026.1"/>
    </source>
</evidence>
<evidence type="ECO:0000256" key="8">
    <source>
        <dbReference type="ARBA" id="ARBA00022842"/>
    </source>
</evidence>
<keyword evidence="5" id="KW-0235">DNA replication</keyword>
<dbReference type="VEuPathDB" id="CryptoDB:Vbra_8128"/>
<dbReference type="InParanoid" id="A0A0G4ES23"/>
<keyword evidence="10" id="KW-0234">DNA repair</keyword>
<evidence type="ECO:0000313" key="15">
    <source>
        <dbReference type="Proteomes" id="UP000041254"/>
    </source>
</evidence>
<dbReference type="Gene3D" id="1.10.150.810">
    <property type="match status" value="1"/>
</dbReference>